<protein>
    <submittedName>
        <fullName evidence="1 2">Uncharacterized protein</fullName>
    </submittedName>
</protein>
<dbReference type="Gramene" id="Pp3c12_13569V3.1">
    <property type="protein sequence ID" value="Pp3c12_13569V3.1"/>
    <property type="gene ID" value="Pp3c12_13569"/>
</dbReference>
<accession>A0A2K1JQN3</accession>
<sequence>MTEVTELALWRLWVDISVTSSEKNPTIAMRPFRRFDRAVKCLKLRAADDSPIEMGSATLLVSNLYI</sequence>
<dbReference type="InParanoid" id="A0A2K1JQN3"/>
<proteinExistence type="predicted"/>
<organism evidence="1">
    <name type="scientific">Physcomitrium patens</name>
    <name type="common">Spreading-leaved earth moss</name>
    <name type="synonym">Physcomitrella patens</name>
    <dbReference type="NCBI Taxonomy" id="3218"/>
    <lineage>
        <taxon>Eukaryota</taxon>
        <taxon>Viridiplantae</taxon>
        <taxon>Streptophyta</taxon>
        <taxon>Embryophyta</taxon>
        <taxon>Bryophyta</taxon>
        <taxon>Bryophytina</taxon>
        <taxon>Bryopsida</taxon>
        <taxon>Funariidae</taxon>
        <taxon>Funariales</taxon>
        <taxon>Funariaceae</taxon>
        <taxon>Physcomitrium</taxon>
    </lineage>
</organism>
<name>A0A2K1JQN3_PHYPA</name>
<dbReference type="Proteomes" id="UP000006727">
    <property type="component" value="Chromosome 12"/>
</dbReference>
<dbReference type="EnsemblPlants" id="Pp3c12_13569V3.1">
    <property type="protein sequence ID" value="Pp3c12_13569V3.1"/>
    <property type="gene ID" value="Pp3c12_13569"/>
</dbReference>
<keyword evidence="3" id="KW-1185">Reference proteome</keyword>
<evidence type="ECO:0000313" key="3">
    <source>
        <dbReference type="Proteomes" id="UP000006727"/>
    </source>
</evidence>
<gene>
    <name evidence="1" type="ORF">PHYPA_016226</name>
</gene>
<reference evidence="1 3" key="2">
    <citation type="journal article" date="2018" name="Plant J.">
        <title>The Physcomitrella patens chromosome-scale assembly reveals moss genome structure and evolution.</title>
        <authorList>
            <person name="Lang D."/>
            <person name="Ullrich K.K."/>
            <person name="Murat F."/>
            <person name="Fuchs J."/>
            <person name="Jenkins J."/>
            <person name="Haas F.B."/>
            <person name="Piednoel M."/>
            <person name="Gundlach H."/>
            <person name="Van Bel M."/>
            <person name="Meyberg R."/>
            <person name="Vives C."/>
            <person name="Morata J."/>
            <person name="Symeonidi A."/>
            <person name="Hiss M."/>
            <person name="Muchero W."/>
            <person name="Kamisugi Y."/>
            <person name="Saleh O."/>
            <person name="Blanc G."/>
            <person name="Decker E.L."/>
            <person name="van Gessel N."/>
            <person name="Grimwood J."/>
            <person name="Hayes R.D."/>
            <person name="Graham S.W."/>
            <person name="Gunter L.E."/>
            <person name="McDaniel S.F."/>
            <person name="Hoernstein S.N.W."/>
            <person name="Larsson A."/>
            <person name="Li F.W."/>
            <person name="Perroud P.F."/>
            <person name="Phillips J."/>
            <person name="Ranjan P."/>
            <person name="Rokshar D.S."/>
            <person name="Rothfels C.J."/>
            <person name="Schneider L."/>
            <person name="Shu S."/>
            <person name="Stevenson D.W."/>
            <person name="Thummler F."/>
            <person name="Tillich M."/>
            <person name="Villarreal Aguilar J.C."/>
            <person name="Widiez T."/>
            <person name="Wong G.K."/>
            <person name="Wymore A."/>
            <person name="Zhang Y."/>
            <person name="Zimmer A.D."/>
            <person name="Quatrano R.S."/>
            <person name="Mayer K.F.X."/>
            <person name="Goodstein D."/>
            <person name="Casacuberta J.M."/>
            <person name="Vandepoele K."/>
            <person name="Reski R."/>
            <person name="Cuming A.C."/>
            <person name="Tuskan G.A."/>
            <person name="Maumus F."/>
            <person name="Salse J."/>
            <person name="Schmutz J."/>
            <person name="Rensing S.A."/>
        </authorList>
    </citation>
    <scope>NUCLEOTIDE SEQUENCE [LARGE SCALE GENOMIC DNA]</scope>
    <source>
        <strain evidence="2 3">cv. Gransden 2004</strain>
    </source>
</reference>
<reference evidence="1 3" key="1">
    <citation type="journal article" date="2008" name="Science">
        <title>The Physcomitrella genome reveals evolutionary insights into the conquest of land by plants.</title>
        <authorList>
            <person name="Rensing S."/>
            <person name="Lang D."/>
            <person name="Zimmer A."/>
            <person name="Terry A."/>
            <person name="Salamov A."/>
            <person name="Shapiro H."/>
            <person name="Nishiyama T."/>
            <person name="Perroud P.-F."/>
            <person name="Lindquist E."/>
            <person name="Kamisugi Y."/>
            <person name="Tanahashi T."/>
            <person name="Sakakibara K."/>
            <person name="Fujita T."/>
            <person name="Oishi K."/>
            <person name="Shin-I T."/>
            <person name="Kuroki Y."/>
            <person name="Toyoda A."/>
            <person name="Suzuki Y."/>
            <person name="Hashimoto A."/>
            <person name="Yamaguchi K."/>
            <person name="Sugano A."/>
            <person name="Kohara Y."/>
            <person name="Fujiyama A."/>
            <person name="Anterola A."/>
            <person name="Aoki S."/>
            <person name="Ashton N."/>
            <person name="Barbazuk W.B."/>
            <person name="Barker E."/>
            <person name="Bennetzen J."/>
            <person name="Bezanilla M."/>
            <person name="Blankenship R."/>
            <person name="Cho S.H."/>
            <person name="Dutcher S."/>
            <person name="Estelle M."/>
            <person name="Fawcett J.A."/>
            <person name="Gundlach H."/>
            <person name="Hanada K."/>
            <person name="Heyl A."/>
            <person name="Hicks K.A."/>
            <person name="Hugh J."/>
            <person name="Lohr M."/>
            <person name="Mayer K."/>
            <person name="Melkozernov A."/>
            <person name="Murata T."/>
            <person name="Nelson D."/>
            <person name="Pils B."/>
            <person name="Prigge M."/>
            <person name="Reiss B."/>
            <person name="Renner T."/>
            <person name="Rombauts S."/>
            <person name="Rushton P."/>
            <person name="Sanderfoot A."/>
            <person name="Schween G."/>
            <person name="Shiu S.-H."/>
            <person name="Stueber K."/>
            <person name="Theodoulou F.L."/>
            <person name="Tu H."/>
            <person name="Van de Peer Y."/>
            <person name="Verrier P.J."/>
            <person name="Waters E."/>
            <person name="Wood A."/>
            <person name="Yang L."/>
            <person name="Cove D."/>
            <person name="Cuming A."/>
            <person name="Hasebe M."/>
            <person name="Lucas S."/>
            <person name="Mishler D.B."/>
            <person name="Reski R."/>
            <person name="Grigoriev I."/>
            <person name="Quatrano R.S."/>
            <person name="Boore J.L."/>
        </authorList>
    </citation>
    <scope>NUCLEOTIDE SEQUENCE [LARGE SCALE GENOMIC DNA]</scope>
    <source>
        <strain evidence="2 3">cv. Gransden 2004</strain>
    </source>
</reference>
<reference evidence="2" key="3">
    <citation type="submission" date="2020-12" db="UniProtKB">
        <authorList>
            <consortium name="EnsemblPlants"/>
        </authorList>
    </citation>
    <scope>IDENTIFICATION</scope>
</reference>
<dbReference type="AlphaFoldDB" id="A0A2K1JQN3"/>
<evidence type="ECO:0000313" key="1">
    <source>
        <dbReference type="EMBL" id="PNR43843.1"/>
    </source>
</evidence>
<evidence type="ECO:0000313" key="2">
    <source>
        <dbReference type="EnsemblPlants" id="Pp3c12_13569V3.1"/>
    </source>
</evidence>
<dbReference type="EMBL" id="ABEU02000012">
    <property type="protein sequence ID" value="PNR43843.1"/>
    <property type="molecule type" value="Genomic_DNA"/>
</dbReference>